<dbReference type="Pfam" id="PF04851">
    <property type="entry name" value="ResIII"/>
    <property type="match status" value="1"/>
</dbReference>
<dbReference type="PANTHER" id="PTHR14025:SF20">
    <property type="entry name" value="FANCONI ANEMIA GROUP M PROTEIN"/>
    <property type="match status" value="1"/>
</dbReference>
<dbReference type="SUPFAM" id="SSF52540">
    <property type="entry name" value="P-loop containing nucleoside triphosphate hydrolases"/>
    <property type="match status" value="1"/>
</dbReference>
<dbReference type="InterPro" id="IPR044749">
    <property type="entry name" value="FANCM_DEXDc"/>
</dbReference>
<dbReference type="Proteomes" id="UP000807159">
    <property type="component" value="Chromosome 13"/>
</dbReference>
<evidence type="ECO:0000259" key="5">
    <source>
        <dbReference type="PROSITE" id="PS51192"/>
    </source>
</evidence>
<proteinExistence type="predicted"/>
<dbReference type="InterPro" id="IPR006935">
    <property type="entry name" value="Helicase/UvrB_N"/>
</dbReference>
<keyword evidence="1" id="KW-0547">Nucleotide-binding</keyword>
<evidence type="ECO:0000256" key="1">
    <source>
        <dbReference type="ARBA" id="ARBA00022741"/>
    </source>
</evidence>
<accession>A0A8T2XAF1</accession>
<sequence>MTSTVPFQIIVDDDDVTSSILNLIGRQQSEKSMPLTGTCKQSTLDKFIGGANPPVKPTVEARHHQGNGIINSDGRSCCVEIDAEAAKTWIYPVNVPLRDYQLAITKTALFTNTLVALPTGLGKTLTAAVVMYNYFRWFPDGKIVFAAPSRPLVMQQIEACHNFVGIPQEWTIDMTGQVCPTKRACFWKTKRVFFVTPQVLEKDIQSGTCLAKHLVCLVIDEAHRASGNYSYCVAIREAIITFLSIYILECGSSVITVIYRPEGVIVNSMDGGFSLGPPQAS</sequence>
<dbReference type="GO" id="GO:0005524">
    <property type="term" value="F:ATP binding"/>
    <property type="evidence" value="ECO:0007669"/>
    <property type="project" value="UniProtKB-KW"/>
</dbReference>
<evidence type="ECO:0000256" key="4">
    <source>
        <dbReference type="ARBA" id="ARBA00022840"/>
    </source>
</evidence>
<dbReference type="GO" id="GO:0045003">
    <property type="term" value="P:double-strand break repair via synthesis-dependent strand annealing"/>
    <property type="evidence" value="ECO:0007669"/>
    <property type="project" value="TreeGrafter"/>
</dbReference>
<comment type="caution">
    <text evidence="6">The sequence shown here is derived from an EMBL/GenBank/DDBJ whole genome shotgun (WGS) entry which is preliminary data.</text>
</comment>
<dbReference type="PROSITE" id="PS51192">
    <property type="entry name" value="HELICASE_ATP_BIND_1"/>
    <property type="match status" value="1"/>
</dbReference>
<organism evidence="6 7">
    <name type="scientific">Populus deltoides</name>
    <name type="common">Eastern poplar</name>
    <name type="synonym">Eastern cottonwood</name>
    <dbReference type="NCBI Taxonomy" id="3696"/>
    <lineage>
        <taxon>Eukaryota</taxon>
        <taxon>Viridiplantae</taxon>
        <taxon>Streptophyta</taxon>
        <taxon>Embryophyta</taxon>
        <taxon>Tracheophyta</taxon>
        <taxon>Spermatophyta</taxon>
        <taxon>Magnoliopsida</taxon>
        <taxon>eudicotyledons</taxon>
        <taxon>Gunneridae</taxon>
        <taxon>Pentapetalae</taxon>
        <taxon>rosids</taxon>
        <taxon>fabids</taxon>
        <taxon>Malpighiales</taxon>
        <taxon>Salicaceae</taxon>
        <taxon>Saliceae</taxon>
        <taxon>Populus</taxon>
    </lineage>
</organism>
<gene>
    <name evidence="6" type="ORF">H0E87_022491</name>
</gene>
<evidence type="ECO:0000256" key="3">
    <source>
        <dbReference type="ARBA" id="ARBA00022806"/>
    </source>
</evidence>
<dbReference type="InterPro" id="IPR014001">
    <property type="entry name" value="Helicase_ATP-bd"/>
</dbReference>
<dbReference type="GO" id="GO:0036297">
    <property type="term" value="P:interstrand cross-link repair"/>
    <property type="evidence" value="ECO:0007669"/>
    <property type="project" value="TreeGrafter"/>
</dbReference>
<keyword evidence="4" id="KW-0067">ATP-binding</keyword>
<dbReference type="AlphaFoldDB" id="A0A8T2XAF1"/>
<feature type="domain" description="Helicase ATP-binding" evidence="5">
    <location>
        <begin position="104"/>
        <end position="244"/>
    </location>
</feature>
<keyword evidence="7" id="KW-1185">Reference proteome</keyword>
<evidence type="ECO:0000313" key="7">
    <source>
        <dbReference type="Proteomes" id="UP000807159"/>
    </source>
</evidence>
<dbReference type="GO" id="GO:0043138">
    <property type="term" value="F:3'-5' DNA helicase activity"/>
    <property type="evidence" value="ECO:0007669"/>
    <property type="project" value="TreeGrafter"/>
</dbReference>
<protein>
    <recommendedName>
        <fullName evidence="5">Helicase ATP-binding domain-containing protein</fullName>
    </recommendedName>
</protein>
<dbReference type="Gene3D" id="3.40.50.300">
    <property type="entry name" value="P-loop containing nucleotide triphosphate hydrolases"/>
    <property type="match status" value="1"/>
</dbReference>
<name>A0A8T2XAF1_POPDE</name>
<dbReference type="GO" id="GO:0009378">
    <property type="term" value="F:four-way junction helicase activity"/>
    <property type="evidence" value="ECO:0007669"/>
    <property type="project" value="TreeGrafter"/>
</dbReference>
<keyword evidence="2" id="KW-0378">Hydrolase</keyword>
<dbReference type="PANTHER" id="PTHR14025">
    <property type="entry name" value="FANCONI ANEMIA GROUP M FANCM FAMILY MEMBER"/>
    <property type="match status" value="1"/>
</dbReference>
<dbReference type="SMART" id="SM00487">
    <property type="entry name" value="DEXDc"/>
    <property type="match status" value="1"/>
</dbReference>
<dbReference type="GO" id="GO:0000400">
    <property type="term" value="F:four-way junction DNA binding"/>
    <property type="evidence" value="ECO:0007669"/>
    <property type="project" value="TreeGrafter"/>
</dbReference>
<dbReference type="InterPro" id="IPR027417">
    <property type="entry name" value="P-loop_NTPase"/>
</dbReference>
<reference evidence="6" key="1">
    <citation type="journal article" date="2021" name="J. Hered.">
        <title>Genome Assembly of Salicaceae Populus deltoides (Eastern Cottonwood) I-69 Based on Nanopore Sequencing and Hi-C Technologies.</title>
        <authorList>
            <person name="Bai S."/>
            <person name="Wu H."/>
            <person name="Zhang J."/>
            <person name="Pan Z."/>
            <person name="Zhao W."/>
            <person name="Li Z."/>
            <person name="Tong C."/>
        </authorList>
    </citation>
    <scope>NUCLEOTIDE SEQUENCE</scope>
    <source>
        <tissue evidence="6">Leaf</tissue>
    </source>
</reference>
<dbReference type="EMBL" id="JACEGQ020000013">
    <property type="protein sequence ID" value="KAH8489990.1"/>
    <property type="molecule type" value="Genomic_DNA"/>
</dbReference>
<evidence type="ECO:0000313" key="6">
    <source>
        <dbReference type="EMBL" id="KAH8489990.1"/>
    </source>
</evidence>
<dbReference type="GO" id="GO:0016787">
    <property type="term" value="F:hydrolase activity"/>
    <property type="evidence" value="ECO:0007669"/>
    <property type="project" value="UniProtKB-KW"/>
</dbReference>
<evidence type="ECO:0000256" key="2">
    <source>
        <dbReference type="ARBA" id="ARBA00022801"/>
    </source>
</evidence>
<keyword evidence="3" id="KW-0347">Helicase</keyword>
<dbReference type="CDD" id="cd18033">
    <property type="entry name" value="DEXDc_FANCM"/>
    <property type="match status" value="1"/>
</dbReference>